<dbReference type="EMBL" id="PDJI01000004">
    <property type="protein sequence ID" value="PFG41104.1"/>
    <property type="molecule type" value="Genomic_DNA"/>
</dbReference>
<name>A0A2A9EQ60_9MICO</name>
<evidence type="ECO:0000259" key="1">
    <source>
        <dbReference type="SMART" id="SM01008"/>
    </source>
</evidence>
<sequence>MSVHGGAGISTGTGSAVSDGLSVGTAARRLGGRERVTGSQEFLADIKLDGMLHVKLVTIDAARARILHIDTSTALAVPGVVDIITPADLPSPMPRFGPAYQDRPILADGITSYHGEPVAAVAAETKEAAELAASLVVVEHEVLPAVTTVAAALALDAPLVQGPGIRADGDPFASTNILKERRYGWDRDAVDTAQADLVVENTYTFPMVTHFAIEPHGFIAHADADGIRLWSPVQHPYLLQKMMAALFGLPLTQVRVFAPDPGGGFGGKQNPKLEPVVIYLSMRTARPCRLVLTLEETFQAVRRAACEVHVRTGFTSQGDLVFQDIDASYLIGAYADIAERVMTKSAYLACGPYRVPAARIDARAVLSHTTPSTAFRGFGTPQMIWAVESQMDAAARELGIDGLAIRLRNLAGRGDEIVRGDIPADGDWPASLRRAAELVGWDKPLPEGRGRGIAVGIKSGATTGLSNSTVRLLADGSVIVYAGTSDMGQGARTIFAQLAADALGAPLEKVTVVMGDTSVVPFDLQTSASRSTVFMGNAITRACQDIHTQLREFAAELHGLTEEDVRVEGGHVVLPDGRHPIAEFVQVGLGRWNGELIGNGRMRKPHMPDHPLGGTPAFFEFNCTAFELEVDNETGEILIHKHVTVSDVGKALNPLQVESQDEGAAIMGLGHSLMENIVLDDAGRIINLGALDYRIPTTKDVPAELFTDMIENGDGPGPFGAKGISEGALLCTAPALAAAVAAATGVTVRELPLTPERVWRALRERENRATANTSAS</sequence>
<dbReference type="Pfam" id="PF02738">
    <property type="entry name" value="MoCoBD_1"/>
    <property type="match status" value="1"/>
</dbReference>
<dbReference type="RefSeq" id="WP_098484917.1">
    <property type="nucleotide sequence ID" value="NZ_PDJI01000004.1"/>
</dbReference>
<dbReference type="OrthoDB" id="9758509at2"/>
<keyword evidence="3" id="KW-1185">Reference proteome</keyword>
<feature type="domain" description="Aldehyde oxidase/xanthine dehydrogenase a/b hammerhead" evidence="1">
    <location>
        <begin position="37"/>
        <end position="144"/>
    </location>
</feature>
<evidence type="ECO:0000313" key="2">
    <source>
        <dbReference type="EMBL" id="PFG41104.1"/>
    </source>
</evidence>
<dbReference type="PANTHER" id="PTHR11908">
    <property type="entry name" value="XANTHINE DEHYDROGENASE"/>
    <property type="match status" value="1"/>
</dbReference>
<dbReference type="Pfam" id="PF20256">
    <property type="entry name" value="MoCoBD_2"/>
    <property type="match status" value="1"/>
</dbReference>
<dbReference type="Pfam" id="PF01315">
    <property type="entry name" value="Ald_Xan_dh_C"/>
    <property type="match status" value="1"/>
</dbReference>
<dbReference type="InterPro" id="IPR036856">
    <property type="entry name" value="Ald_Oxase/Xan_DH_a/b_sf"/>
</dbReference>
<dbReference type="InterPro" id="IPR000674">
    <property type="entry name" value="Ald_Oxase/Xan_DH_a/b"/>
</dbReference>
<dbReference type="Gene3D" id="3.30.365.10">
    <property type="entry name" value="Aldehyde oxidase/xanthine dehydrogenase, molybdopterin binding domain"/>
    <property type="match status" value="4"/>
</dbReference>
<dbReference type="GO" id="GO:0005506">
    <property type="term" value="F:iron ion binding"/>
    <property type="evidence" value="ECO:0007669"/>
    <property type="project" value="InterPro"/>
</dbReference>
<dbReference type="InterPro" id="IPR046867">
    <property type="entry name" value="AldOxase/xan_DH_MoCoBD2"/>
</dbReference>
<proteinExistence type="predicted"/>
<dbReference type="InterPro" id="IPR016208">
    <property type="entry name" value="Ald_Oxase/xanthine_DH-like"/>
</dbReference>
<comment type="caution">
    <text evidence="2">The sequence shown here is derived from an EMBL/GenBank/DDBJ whole genome shotgun (WGS) entry which is preliminary data.</text>
</comment>
<dbReference type="Gene3D" id="3.90.1170.50">
    <property type="entry name" value="Aldehyde oxidase/xanthine dehydrogenase, a/b hammerhead"/>
    <property type="match status" value="1"/>
</dbReference>
<dbReference type="AlphaFoldDB" id="A0A2A9EQ60"/>
<protein>
    <submittedName>
        <fullName evidence="2">CO/xanthine dehydrogenase Mo-binding subunit</fullName>
    </submittedName>
</protein>
<accession>A0A2A9EQ60</accession>
<organism evidence="2 3">
    <name type="scientific">Georgenia soli</name>
    <dbReference type="NCBI Taxonomy" id="638953"/>
    <lineage>
        <taxon>Bacteria</taxon>
        <taxon>Bacillati</taxon>
        <taxon>Actinomycetota</taxon>
        <taxon>Actinomycetes</taxon>
        <taxon>Micrococcales</taxon>
        <taxon>Bogoriellaceae</taxon>
        <taxon>Georgenia</taxon>
    </lineage>
</organism>
<dbReference type="SUPFAM" id="SSF54665">
    <property type="entry name" value="CO dehydrogenase molybdoprotein N-domain-like"/>
    <property type="match status" value="1"/>
</dbReference>
<dbReference type="InterPro" id="IPR037165">
    <property type="entry name" value="AldOxase/xan_DH_Mopterin-bd_sf"/>
</dbReference>
<dbReference type="Proteomes" id="UP000222106">
    <property type="component" value="Unassembled WGS sequence"/>
</dbReference>
<gene>
    <name evidence="2" type="ORF">ATJ97_3652</name>
</gene>
<evidence type="ECO:0000313" key="3">
    <source>
        <dbReference type="Proteomes" id="UP000222106"/>
    </source>
</evidence>
<dbReference type="SMART" id="SM01008">
    <property type="entry name" value="Ald_Xan_dh_C"/>
    <property type="match status" value="1"/>
</dbReference>
<reference evidence="2 3" key="1">
    <citation type="submission" date="2017-10" db="EMBL/GenBank/DDBJ databases">
        <title>Sequencing the genomes of 1000 actinobacteria strains.</title>
        <authorList>
            <person name="Klenk H.-P."/>
        </authorList>
    </citation>
    <scope>NUCLEOTIDE SEQUENCE [LARGE SCALE GENOMIC DNA]</scope>
    <source>
        <strain evidence="2 3">DSM 21838</strain>
    </source>
</reference>
<dbReference type="InterPro" id="IPR008274">
    <property type="entry name" value="AldOxase/xan_DH_MoCoBD1"/>
</dbReference>
<dbReference type="SUPFAM" id="SSF56003">
    <property type="entry name" value="Molybdenum cofactor-binding domain"/>
    <property type="match status" value="1"/>
</dbReference>
<dbReference type="GO" id="GO:0016491">
    <property type="term" value="F:oxidoreductase activity"/>
    <property type="evidence" value="ECO:0007669"/>
    <property type="project" value="InterPro"/>
</dbReference>
<dbReference type="PANTHER" id="PTHR11908:SF157">
    <property type="entry name" value="XANTHINE DEHYDROGENASE SUBUNIT D-RELATED"/>
    <property type="match status" value="1"/>
</dbReference>